<protein>
    <submittedName>
        <fullName evidence="1">Uncharacterized protein</fullName>
    </submittedName>
</protein>
<accession>A0AAE1N6X9</accession>
<comment type="caution">
    <text evidence="1">The sequence shown here is derived from an EMBL/GenBank/DDBJ whole genome shotgun (WGS) entry which is preliminary data.</text>
</comment>
<keyword evidence="2" id="KW-1185">Reference proteome</keyword>
<name>A0AAE1N6X9_9FABA</name>
<dbReference type="PANTHER" id="PTHR35218">
    <property type="entry name" value="RNASE H DOMAIN-CONTAINING PROTEIN"/>
    <property type="match status" value="1"/>
</dbReference>
<evidence type="ECO:0000313" key="2">
    <source>
        <dbReference type="Proteomes" id="UP001293593"/>
    </source>
</evidence>
<evidence type="ECO:0000313" key="1">
    <source>
        <dbReference type="EMBL" id="KAK4284543.1"/>
    </source>
</evidence>
<proteinExistence type="predicted"/>
<dbReference type="Proteomes" id="UP001293593">
    <property type="component" value="Unassembled WGS sequence"/>
</dbReference>
<dbReference type="PANTHER" id="PTHR35218:SF9">
    <property type="entry name" value="ENDONUCLEASE_EXONUCLEASE_PHOSPHATASE DOMAIN-CONTAINING PROTEIN"/>
    <property type="match status" value="1"/>
</dbReference>
<gene>
    <name evidence="1" type="ORF">QN277_001360</name>
</gene>
<dbReference type="EMBL" id="JAWXYG010000001">
    <property type="protein sequence ID" value="KAK4284543.1"/>
    <property type="molecule type" value="Genomic_DNA"/>
</dbReference>
<sequence length="115" mass="13226">MNYMIWNSCGTDAHSFPALIRDLKNHYKLNFIAILETRCAQQMAPIRAQQLGFGNMEIVDCEGYSGGTWCLWDDSIGEVFLVERNNQFVHFQITRTEGVIWHLTVVYASPNPLTR</sequence>
<dbReference type="SUPFAM" id="SSF56219">
    <property type="entry name" value="DNase I-like"/>
    <property type="match status" value="1"/>
</dbReference>
<dbReference type="AlphaFoldDB" id="A0AAE1N6X9"/>
<dbReference type="InterPro" id="IPR036691">
    <property type="entry name" value="Endo/exonu/phosph_ase_sf"/>
</dbReference>
<organism evidence="1 2">
    <name type="scientific">Acacia crassicarpa</name>
    <name type="common">northern wattle</name>
    <dbReference type="NCBI Taxonomy" id="499986"/>
    <lineage>
        <taxon>Eukaryota</taxon>
        <taxon>Viridiplantae</taxon>
        <taxon>Streptophyta</taxon>
        <taxon>Embryophyta</taxon>
        <taxon>Tracheophyta</taxon>
        <taxon>Spermatophyta</taxon>
        <taxon>Magnoliopsida</taxon>
        <taxon>eudicotyledons</taxon>
        <taxon>Gunneridae</taxon>
        <taxon>Pentapetalae</taxon>
        <taxon>rosids</taxon>
        <taxon>fabids</taxon>
        <taxon>Fabales</taxon>
        <taxon>Fabaceae</taxon>
        <taxon>Caesalpinioideae</taxon>
        <taxon>mimosoid clade</taxon>
        <taxon>Acacieae</taxon>
        <taxon>Acacia</taxon>
    </lineage>
</organism>
<reference evidence="1" key="1">
    <citation type="submission" date="2023-10" db="EMBL/GenBank/DDBJ databases">
        <title>Chromosome-level genome of the transformable northern wattle, Acacia crassicarpa.</title>
        <authorList>
            <person name="Massaro I."/>
            <person name="Sinha N.R."/>
            <person name="Poethig S."/>
            <person name="Leichty A.R."/>
        </authorList>
    </citation>
    <scope>NUCLEOTIDE SEQUENCE</scope>
    <source>
        <strain evidence="1">Acra3RX</strain>
        <tissue evidence="1">Leaf</tissue>
    </source>
</reference>